<sequence length="876" mass="97288">MMSLFAPWGAHALGIGDIIVHSALDESLNAEIPLVTSNDEDVSDIRVTLASPEAFARAHIERSYSLTKLSFTTRKKPDGRLSIFVTSKNAIREPIMDFIVEVYWPQGRQLREFTALLDPPGSSSMQQASEDDEEPPKTANVSPDEDRPEQRHAFEEPVRSRPRRSIRNDGRGNNLESGGPITGTQYGPVERNETLSNIAQKFQQPNISQRQLIHALYKGNPKAFYKDSIDALKAGATITIPDQASIMRLAGLDGVTQEPENTGRLNSKSKTVAGPLAAETNAEQETHGQLKLLSPSASKSPTTATASLKQLKTDKAKEDLARELADTFKQESEIFRKRLTDLEQKMSAMEKLLALKDGQIASLQTRLAHPNKEEERPVPIASISPSKTAPSAEAEQVNTPPDVQNQEISQAASLTPAARPTIPATPKPVGSVTPKPMPRRPVQIEPLKSNVTANEEGFLAELNQPYYWVAIATVLLLLGLLFQFIRRRSAMTEDTESILTLTEKEKSPHQPLPAPETVDTSQNVTQQPTVFRSSFLSEFTPSDFDALSGDITEVDPVSEADVYLAYGRYKQAEELIIGAIEKNPERDDCRLKLFEIHYATENATAFEECAELLAPTHKNAKPEFWEKVVEMGRELCPRSPLFNQNLKSTAHAASYETSAQPKPVVDNQQNLYHFDQDDVLEHLDHPTAPPIAGKTNQGKPEDVRPSISYDFFSTEDKVNIEEKSTEEPKDKPEQPDLKNTISFEKTETYPIEEEIEIPDESMEEMLAKLTALSDDKYSPQSKVKGQIEQIPLETKPTVGQMELEIQDNALEFEKDIPNTGDFEFDDIRTKLDLANAYYDLGDQGAARAILLTVVQIGNDQQKEEANSLLNKLDGKG</sequence>
<keyword evidence="3" id="KW-0812">Transmembrane</keyword>
<dbReference type="AlphaFoldDB" id="A0A2W4RID0"/>
<feature type="compositionally biased region" description="Low complexity" evidence="2">
    <location>
        <begin position="415"/>
        <end position="428"/>
    </location>
</feature>
<protein>
    <recommendedName>
        <fullName evidence="4">FimV N-terminal domain-containing protein</fullName>
    </recommendedName>
</protein>
<dbReference type="Pfam" id="PF25800">
    <property type="entry name" value="FimV_N"/>
    <property type="match status" value="1"/>
</dbReference>
<dbReference type="InterPro" id="IPR038440">
    <property type="entry name" value="FimV_C_sf"/>
</dbReference>
<keyword evidence="3" id="KW-0472">Membrane</keyword>
<dbReference type="NCBIfam" id="TIGR03504">
    <property type="entry name" value="FimV_Cterm"/>
    <property type="match status" value="1"/>
</dbReference>
<proteinExistence type="predicted"/>
<feature type="transmembrane region" description="Helical" evidence="3">
    <location>
        <begin position="466"/>
        <end position="485"/>
    </location>
</feature>
<dbReference type="InterPro" id="IPR020012">
    <property type="entry name" value="LysM_FimV"/>
</dbReference>
<evidence type="ECO:0000259" key="4">
    <source>
        <dbReference type="Pfam" id="PF25800"/>
    </source>
</evidence>
<dbReference type="InterPro" id="IPR057840">
    <property type="entry name" value="FimV_N"/>
</dbReference>
<feature type="region of interest" description="Disordered" evidence="2">
    <location>
        <begin position="116"/>
        <end position="188"/>
    </location>
</feature>
<feature type="domain" description="FimV N-terminal" evidence="4">
    <location>
        <begin position="13"/>
        <end position="120"/>
    </location>
</feature>
<evidence type="ECO:0000313" key="6">
    <source>
        <dbReference type="Proteomes" id="UP000249396"/>
    </source>
</evidence>
<feature type="compositionally biased region" description="Basic and acidic residues" evidence="2">
    <location>
        <begin position="144"/>
        <end position="159"/>
    </location>
</feature>
<accession>A0A2W4RID0</accession>
<dbReference type="Gene3D" id="1.20.58.2200">
    <property type="match status" value="1"/>
</dbReference>
<reference evidence="5 6" key="1">
    <citation type="journal article" date="2018" name="Aquat. Microb. Ecol.">
        <title>Gammaproteobacterial methanotrophs dominate.</title>
        <authorList>
            <person name="Rissanen A.J."/>
            <person name="Saarenheimo J."/>
            <person name="Tiirola M."/>
            <person name="Peura S."/>
            <person name="Aalto S.L."/>
            <person name="Karvinen A."/>
            <person name="Nykanen H."/>
        </authorList>
    </citation>
    <scope>NUCLEOTIDE SEQUENCE [LARGE SCALE GENOMIC DNA]</scope>
    <source>
        <strain evidence="5">AMbin10</strain>
    </source>
</reference>
<feature type="region of interest" description="Disordered" evidence="2">
    <location>
        <begin position="504"/>
        <end position="524"/>
    </location>
</feature>
<feature type="compositionally biased region" description="Polar residues" evidence="2">
    <location>
        <begin position="396"/>
        <end position="413"/>
    </location>
</feature>
<comment type="caution">
    <text evidence="5">The sequence shown here is derived from an EMBL/GenBank/DDBJ whole genome shotgun (WGS) entry which is preliminary data.</text>
</comment>
<evidence type="ECO:0000313" key="5">
    <source>
        <dbReference type="EMBL" id="PZN81529.1"/>
    </source>
</evidence>
<evidence type="ECO:0000256" key="1">
    <source>
        <dbReference type="SAM" id="Coils"/>
    </source>
</evidence>
<feature type="region of interest" description="Disordered" evidence="2">
    <location>
        <begin position="367"/>
        <end position="442"/>
    </location>
</feature>
<feature type="region of interest" description="Disordered" evidence="2">
    <location>
        <begin position="682"/>
        <end position="737"/>
    </location>
</feature>
<feature type="coiled-coil region" evidence="1">
    <location>
        <begin position="325"/>
        <end position="352"/>
    </location>
</feature>
<organism evidence="5 6">
    <name type="scientific">Candidatus Methylumidiphilus alinenensis</name>
    <dbReference type="NCBI Taxonomy" id="2202197"/>
    <lineage>
        <taxon>Bacteria</taxon>
        <taxon>Pseudomonadati</taxon>
        <taxon>Pseudomonadota</taxon>
        <taxon>Gammaproteobacteria</taxon>
        <taxon>Methylococcales</taxon>
        <taxon>Candidatus Methylumidiphilus</taxon>
    </lineage>
</organism>
<gene>
    <name evidence="5" type="ORF">DM484_08405</name>
</gene>
<feature type="compositionally biased region" description="Basic and acidic residues" evidence="2">
    <location>
        <begin position="714"/>
        <end position="736"/>
    </location>
</feature>
<dbReference type="Proteomes" id="UP000249396">
    <property type="component" value="Unassembled WGS sequence"/>
</dbReference>
<dbReference type="NCBIfam" id="TIGR03505">
    <property type="entry name" value="FimV_core"/>
    <property type="match status" value="1"/>
</dbReference>
<evidence type="ECO:0000256" key="3">
    <source>
        <dbReference type="SAM" id="Phobius"/>
    </source>
</evidence>
<dbReference type="InterPro" id="IPR020011">
    <property type="entry name" value="FimV_C"/>
</dbReference>
<keyword evidence="3" id="KW-1133">Transmembrane helix</keyword>
<evidence type="ECO:0000256" key="2">
    <source>
        <dbReference type="SAM" id="MobiDB-lite"/>
    </source>
</evidence>
<name>A0A2W4RID0_9GAMM</name>
<keyword evidence="1" id="KW-0175">Coiled coil</keyword>
<dbReference type="EMBL" id="QJPH01000268">
    <property type="protein sequence ID" value="PZN81529.1"/>
    <property type="molecule type" value="Genomic_DNA"/>
</dbReference>